<evidence type="ECO:0000259" key="3">
    <source>
        <dbReference type="Pfam" id="PF18798"/>
    </source>
</evidence>
<dbReference type="InterPro" id="IPR027417">
    <property type="entry name" value="P-loop_NTPase"/>
</dbReference>
<evidence type="ECO:0000256" key="2">
    <source>
        <dbReference type="SAM" id="MobiDB-lite"/>
    </source>
</evidence>
<sequence>MAITQTLDGTALTSRTDEVQLDLGEVPNNLQQDMMRKAQEAKQQFQQSVMEWKRENHDLIQGGVLEFDGFRPELKPEVRQRTLIRKYLDVEHDYQPEDSLTYDINRDAVADRLFDGRGKGSDEAFFGELKTYYAGRKKKQDNMQYVTSNAFNDMLRGGVGMSESTQAWMDAQEDSEEYGKRYREARKVFNDKLQSELGTFGRNMVRDVFKAFEAGDEDDGAMAAVNLNFAKMSAEERDKAARYIGYLAKNLPKEERDGFLDYVAKSWRGVEGTGRGLMNYLDRGASIHADLAPMPPRQSRLGTVYQSFDKHLEDEKNFKERLANEVAKNDFYELIRSTYENEYDPVSFYLEDKTVLGAIERGTHAMPGVISTSAVAMVPYVGVHAMAGIMYEDTKKDFTRRLFENGVNLEEAAAAAEGWAALATVPAALLERAGAKGLKGKLPFLDKWTTQAMSKISANAGTKLAVRGGFGTVQETGIELTQQLINELTVDLAHAYDERFPDIQWSGPGGVVDGYAYTILETAVSVAPLSMGASGALSKSQRGEIFAKATDLELKAFGAKQADIDRYNKAKGTLGEEGALDILTDNRDANSEEAKEASEQLRDQINESRRLFEDAVKARVMPNIMVNKDGFTVTDKETGDVVGTVKTREEALEMALDHVDLKGELSKDRIDYYSSLIEGAEYTLENDNEARETGVQVRLDNFVTEAEAMLENAKDAAQVMKQLQYMEKLGRGNSDMTSVVLGQSVTEFEGKQRKTINKINGGASILTVFHEDAHGWYREALATGRITKDEVKEFFQMLDKALAGKNVERGVNKGGELRFLPAEGKITDTMLDEAVAEFFEVDVLRTRKGKPDSLAAAISRNLSAIARMNGAGAKFKAFVDAMREFYELALRRVAVIRKGIRDGVISEADIDAFRAAIQGTTEQGQSEADMVDGDNPFSIDSNPFYNLYTNQIHEKHRQIIQERGAQQGTRTSQEEQVLATRAEAGGRPLPTYLGEGTESKVFAYGQDLVLKIPRPSGALAYSRDGKITRSADPKVWELKARSINLLGGMPSSVINIDGQPVILQDRGLTPVTEEELQGVRLPFNITPQDGLIYRLEFDDQIYLVSDLAAHNFVKDSKGNIRLVDLVIGEVAPDASFYGDISDSSFSLGHVSKTDQSLSKFLREGDIGPLHADIQRPITQDRKGAEQLDAKAEGAATFSLDLKTLPDRIERAAKTPSIHLTIDTGGDKKLLRSEAAEKAKQVLLKGVKNEHAGIEVFANNKSFKHTKDHAGSHRRIAILGEIEQVIKGATWLVAADPDQRKEEQRLQEYTNHHLAHPVTINGSPYVAWITVQKSHNGRNLYNIQDIELLETKVSPKEAEVELNKPTPLSSDDISTVIRERLKVKELLQSEDVSLSIGRASQLDERADSLDVEANERSLAEETFDYNAVPSFSVDISHLNKSPLEYSYEPEANIPQRVQEILGQERAISVYPEVLRDSLRQFEAATGTSIRFFQPEEGQLITAFTTRSLPDTIFINSRANTSLAYLIGHEWTHVAQKDSAIAEDLRKLIETYTSDRERRILWEYILHLNPYTEAERLNEIEAHIFGDIISNTNDFGIDALSQSQELREKGLKLYHDATALNPDAHAGVSDSELASFSIGKTTNLEYDEKHERTREEENADTSGSAARTALERLERWFVDDPGREGGANAAQRIDSETESLLAWARGEGLLIRPDSWVANVKEWTELEGASEHEVYILPNGERVIKSTIPPNFGARGVVLDYVRNQMAANRLFGDNIRLEGILDIDGTSIVISQPYVKGVSPTEAEVAEWFESQGYEKAGYNRWKHPETGADVADAHTGNLIKTKDGDIVPIDLQILKEPKMDGGSGANRSSNFTGNEGIGLDANSSSGSIGNGEIISDDPSFSIASNMSNKLDGVVEIDDVALGETLSKPTSFKRIMDQANNPDNKRRVEVIYVHRSFAKAFEGIVERYLEEGRMVPLDVAVEAHLGAQETLFEIYDDLVENGGYMTIVSNDGDFGDLQAIKKMSIEELNDKRYTKIYGKEIQKDSSRDSGRRDHRESQEKYHAQNELAEQGRAILRQAQEEGKIDQATYEALLGSYSNVGGGLDANRSSNFIGNEGSGLDASSSTGDGGIISDDPSFSIGPGKSKGSADSSKEKAGKEPSKRKKKVAQREREEELRKVKRRGDRIGFIRDNYSDIPLGDRDEQKNRKEEIGKYIEDRHRGTKVVLDDAYFTVDEAVKKGLVSMDKAIAKMMSVIPGAKDAAAHDNVYVNGTLQWEEDGRRCIQTLYKGGDVGEMFDMMSKSYLQFIAKNGLGYDYFREQLKNYQKDTGEVLFKDLENISEQDVDMAFAKLARAHLSNKGERAHPLFAKYKHVRRIIEYFGEFFNHVRETAQNLIKLKKAGKLDKELETHLDKATGIKEVDFAKERERHTPPRASHSEKPKTKQEDSGAVDDLELVYRELPKNLQKHFKKFVKQVIHNPEAKAVVLGHYQWGGKSYEKAARQRGAVYYWNRMTSGLSEADMWEVNKAVIDWCVANGKQIFFTHDPMDPKHYSAYARELKHLDKKHKYKKFRKLNEWTWETHK</sequence>
<feature type="region of interest" description="Disordered" evidence="2">
    <location>
        <begin position="1644"/>
        <end position="1663"/>
    </location>
</feature>
<organism evidence="4 5">
    <name type="scientific">Rubritalea squalenifaciens DSM 18772</name>
    <dbReference type="NCBI Taxonomy" id="1123071"/>
    <lineage>
        <taxon>Bacteria</taxon>
        <taxon>Pseudomonadati</taxon>
        <taxon>Verrucomicrobiota</taxon>
        <taxon>Verrucomicrobiia</taxon>
        <taxon>Verrucomicrobiales</taxon>
        <taxon>Rubritaleaceae</taxon>
        <taxon>Rubritalea</taxon>
    </lineage>
</organism>
<feature type="domain" description="Large polyvalent protein-associated" evidence="3">
    <location>
        <begin position="1226"/>
        <end position="1340"/>
    </location>
</feature>
<feature type="compositionally biased region" description="Basic and acidic residues" evidence="2">
    <location>
        <begin position="2418"/>
        <end position="2444"/>
    </location>
</feature>
<proteinExistence type="predicted"/>
<evidence type="ECO:0000313" key="4">
    <source>
        <dbReference type="EMBL" id="SHI63617.1"/>
    </source>
</evidence>
<feature type="compositionally biased region" description="Basic and acidic residues" evidence="2">
    <location>
        <begin position="1644"/>
        <end position="1654"/>
    </location>
</feature>
<feature type="compositionally biased region" description="Basic and acidic residues" evidence="2">
    <location>
        <begin position="2038"/>
        <end position="2062"/>
    </location>
</feature>
<dbReference type="Pfam" id="PF18798">
    <property type="entry name" value="LPD3"/>
    <property type="match status" value="1"/>
</dbReference>
<feature type="compositionally biased region" description="Basic and acidic residues" evidence="2">
    <location>
        <begin position="2149"/>
        <end position="2158"/>
    </location>
</feature>
<evidence type="ECO:0000313" key="5">
    <source>
        <dbReference type="Proteomes" id="UP000184510"/>
    </source>
</evidence>
<keyword evidence="5" id="KW-1185">Reference proteome</keyword>
<feature type="coiled-coil region" evidence="1">
    <location>
        <begin position="580"/>
        <end position="614"/>
    </location>
</feature>
<accession>A0A1M6CRH8</accession>
<dbReference type="InterPro" id="IPR041055">
    <property type="entry name" value="Kinase-PolyVal"/>
</dbReference>
<dbReference type="STRING" id="1123071.SAMN02745181_0548"/>
<protein>
    <recommendedName>
        <fullName evidence="3">Large polyvalent protein-associated domain-containing protein</fullName>
    </recommendedName>
</protein>
<dbReference type="EMBL" id="FQYR01000002">
    <property type="protein sequence ID" value="SHI63617.1"/>
    <property type="molecule type" value="Genomic_DNA"/>
</dbReference>
<feature type="region of interest" description="Disordered" evidence="2">
    <location>
        <begin position="2418"/>
        <end position="2446"/>
    </location>
</feature>
<feature type="region of interest" description="Disordered" evidence="2">
    <location>
        <begin position="2038"/>
        <end position="2065"/>
    </location>
</feature>
<dbReference type="Pfam" id="PF18762">
    <property type="entry name" value="Kinase-PolyVal"/>
    <property type="match status" value="1"/>
</dbReference>
<feature type="region of interest" description="Disordered" evidence="2">
    <location>
        <begin position="2115"/>
        <end position="2176"/>
    </location>
</feature>
<dbReference type="RefSeq" id="WP_143157952.1">
    <property type="nucleotide sequence ID" value="NZ_FQYR01000002.1"/>
</dbReference>
<dbReference type="OrthoDB" id="192678at2"/>
<dbReference type="Proteomes" id="UP000184510">
    <property type="component" value="Unassembled WGS sequence"/>
</dbReference>
<dbReference type="InterPro" id="IPR040824">
    <property type="entry name" value="LPD3"/>
</dbReference>
<dbReference type="InParanoid" id="A0A1M6CRH8"/>
<gene>
    <name evidence="4" type="ORF">SAMN02745181_0548</name>
</gene>
<keyword evidence="1" id="KW-0175">Coiled coil</keyword>
<feature type="compositionally biased region" description="Low complexity" evidence="2">
    <location>
        <begin position="2119"/>
        <end position="2139"/>
    </location>
</feature>
<feature type="compositionally biased region" description="Basic and acidic residues" evidence="2">
    <location>
        <begin position="2166"/>
        <end position="2175"/>
    </location>
</feature>
<evidence type="ECO:0000256" key="1">
    <source>
        <dbReference type="SAM" id="Coils"/>
    </source>
</evidence>
<name>A0A1M6CRH8_9BACT</name>
<dbReference type="Gene3D" id="3.40.50.300">
    <property type="entry name" value="P-loop containing nucleotide triphosphate hydrolases"/>
    <property type="match status" value="1"/>
</dbReference>
<reference evidence="4 5" key="1">
    <citation type="submission" date="2016-11" db="EMBL/GenBank/DDBJ databases">
        <authorList>
            <person name="Jaros S."/>
            <person name="Januszkiewicz K."/>
            <person name="Wedrychowicz H."/>
        </authorList>
    </citation>
    <scope>NUCLEOTIDE SEQUENCE [LARGE SCALE GENOMIC DNA]</scope>
    <source>
        <strain evidence="4 5">DSM 18772</strain>
    </source>
</reference>